<proteinExistence type="predicted"/>
<keyword evidence="2" id="KW-0732">Signal</keyword>
<feature type="transmembrane region" description="Helical" evidence="1">
    <location>
        <begin position="82"/>
        <end position="100"/>
    </location>
</feature>
<accession>E3M3P4</accession>
<feature type="chain" id="PRO_5003175125" evidence="2">
    <location>
        <begin position="25"/>
        <end position="198"/>
    </location>
</feature>
<keyword evidence="1" id="KW-0472">Membrane</keyword>
<dbReference type="eggNOG" id="ENOG502RAK4">
    <property type="taxonomic scope" value="Eukaryota"/>
</dbReference>
<name>E3M3P4_CAERE</name>
<dbReference type="RefSeq" id="XP_003109366.2">
    <property type="nucleotide sequence ID" value="XM_003109318.2"/>
</dbReference>
<organism evidence="4">
    <name type="scientific">Caenorhabditis remanei</name>
    <name type="common">Caenorhabditis vulgaris</name>
    <dbReference type="NCBI Taxonomy" id="31234"/>
    <lineage>
        <taxon>Eukaryota</taxon>
        <taxon>Metazoa</taxon>
        <taxon>Ecdysozoa</taxon>
        <taxon>Nematoda</taxon>
        <taxon>Chromadorea</taxon>
        <taxon>Rhabditida</taxon>
        <taxon>Rhabditina</taxon>
        <taxon>Rhabditomorpha</taxon>
        <taxon>Rhabditoidea</taxon>
        <taxon>Rhabditidae</taxon>
        <taxon>Peloderinae</taxon>
        <taxon>Caenorhabditis</taxon>
    </lineage>
</organism>
<dbReference type="FunCoup" id="E3M3P4">
    <property type="interactions" value="478"/>
</dbReference>
<keyword evidence="1" id="KW-0812">Transmembrane</keyword>
<feature type="signal peptide" evidence="2">
    <location>
        <begin position="1"/>
        <end position="24"/>
    </location>
</feature>
<evidence type="ECO:0000313" key="4">
    <source>
        <dbReference type="Proteomes" id="UP000008281"/>
    </source>
</evidence>
<evidence type="ECO:0000256" key="1">
    <source>
        <dbReference type="SAM" id="Phobius"/>
    </source>
</evidence>
<gene>
    <name evidence="3" type="ORF">CRE_07993</name>
</gene>
<dbReference type="HOGENOM" id="CLU_1397476_0_0_1"/>
<evidence type="ECO:0000256" key="2">
    <source>
        <dbReference type="SAM" id="SignalP"/>
    </source>
</evidence>
<dbReference type="STRING" id="31234.E3M3P4"/>
<sequence length="198" mass="22938">MYIFIFNLSISTILALSFVGIVHGDEDVISLAGHHATGKSPQIVFINYFDTFPTNAYPHKEDGVTREIPPDERYLLPPSMTYMIYIVLGILSLLILFHLLRRRPIDHYEGHEKMNCDREEEQEFDRMRKTKDLEASRLYFYKQRTSHVATSEKLEATFGRDFNHEISGLSDAEYAKKEKVTMTTVKLRGKTIDDEEGI</sequence>
<dbReference type="OMA" id="HYEGHEK"/>
<dbReference type="OrthoDB" id="5840043at2759"/>
<evidence type="ECO:0000313" key="3">
    <source>
        <dbReference type="EMBL" id="EFO90731.1"/>
    </source>
</evidence>
<dbReference type="InParanoid" id="E3M3P4"/>
<keyword evidence="4" id="KW-1185">Reference proteome</keyword>
<dbReference type="AlphaFoldDB" id="E3M3P4"/>
<reference evidence="3" key="1">
    <citation type="submission" date="2007-07" db="EMBL/GenBank/DDBJ databases">
        <title>PCAP assembly of the Caenorhabditis remanei genome.</title>
        <authorList>
            <consortium name="The Caenorhabditis remanei Sequencing Consortium"/>
            <person name="Wilson R.K."/>
        </authorList>
    </citation>
    <scope>NUCLEOTIDE SEQUENCE [LARGE SCALE GENOMIC DNA]</scope>
    <source>
        <strain evidence="3">PB4641</strain>
    </source>
</reference>
<dbReference type="GeneID" id="9821256"/>
<dbReference type="CTD" id="9821256"/>
<dbReference type="KEGG" id="crq:GCK72_000526"/>
<keyword evidence="1" id="KW-1133">Transmembrane helix</keyword>
<dbReference type="Proteomes" id="UP000008281">
    <property type="component" value="Unassembled WGS sequence"/>
</dbReference>
<protein>
    <submittedName>
        <fullName evidence="3">Uncharacterized protein</fullName>
    </submittedName>
</protein>
<dbReference type="EMBL" id="DS268423">
    <property type="protein sequence ID" value="EFO90731.1"/>
    <property type="molecule type" value="Genomic_DNA"/>
</dbReference>